<evidence type="ECO:0000313" key="1">
    <source>
        <dbReference type="EMBL" id="MBF5056585.1"/>
    </source>
</evidence>
<dbReference type="Gene3D" id="1.25.40.10">
    <property type="entry name" value="Tetratricopeptide repeat domain"/>
    <property type="match status" value="1"/>
</dbReference>
<dbReference type="RefSeq" id="WP_194865035.1">
    <property type="nucleotide sequence ID" value="NZ_ARXX01000025.1"/>
</dbReference>
<protein>
    <submittedName>
        <fullName evidence="1">Sel1 domain-containing protein repeat-containing protein</fullName>
    </submittedName>
</protein>
<evidence type="ECO:0000313" key="2">
    <source>
        <dbReference type="Proteomes" id="UP000662703"/>
    </source>
</evidence>
<dbReference type="EMBL" id="ARXX01000025">
    <property type="protein sequence ID" value="MBF5056585.1"/>
    <property type="molecule type" value="Genomic_DNA"/>
</dbReference>
<dbReference type="SUPFAM" id="SSF81901">
    <property type="entry name" value="HCP-like"/>
    <property type="match status" value="1"/>
</dbReference>
<dbReference type="Proteomes" id="UP000662703">
    <property type="component" value="Unassembled WGS sequence"/>
</dbReference>
<sequence length="346" mass="37654">MRGYQVVAVALSAIWLGGCASQWYRGDIRDAEAKRRQLVVDRGYCEAAAHGSVPMPQIAYSGSNSGSAQFHMSGQSFNAYSGTTFANYSGTITSTPSAAESFTQGMMEGAALGSVLAARKAQKAAFRACMYAKGWSDEPLPEPSLPSANRHLDNGRFTVADIQVYESNQARWYDEGKELIRIFPVYQTSDRAREAFSEEARQVARQYPDASNLEIMLTAHDTLVDMGVLQPASPTPLTHLYRRAIGGDANAQAELGLGYSTGEYGLPINDRRSLSWSRMAALQGHPGGLFGCGLYLFWGKGVPVDRIHGYQLVARAGGRGAEATDVLRGFEQRMSREELRAARDGD</sequence>
<name>A0ABS0AR22_9GAMM</name>
<dbReference type="InterPro" id="IPR006597">
    <property type="entry name" value="Sel1-like"/>
</dbReference>
<keyword evidence="2" id="KW-1185">Reference proteome</keyword>
<gene>
    <name evidence="1" type="ORF">Y5W_01879</name>
</gene>
<accession>A0ABS0AR22</accession>
<comment type="caution">
    <text evidence="1">The sequence shown here is derived from an EMBL/GenBank/DDBJ whole genome shotgun (WGS) entry which is preliminary data.</text>
</comment>
<proteinExistence type="predicted"/>
<organism evidence="1 2">
    <name type="scientific">Alloalcanivorax profundimaris</name>
    <dbReference type="NCBI Taxonomy" id="2735259"/>
    <lineage>
        <taxon>Bacteria</taxon>
        <taxon>Pseudomonadati</taxon>
        <taxon>Pseudomonadota</taxon>
        <taxon>Gammaproteobacteria</taxon>
        <taxon>Oceanospirillales</taxon>
        <taxon>Alcanivoracaceae</taxon>
        <taxon>Alloalcanivorax</taxon>
    </lineage>
</organism>
<dbReference type="SMART" id="SM00671">
    <property type="entry name" value="SEL1"/>
    <property type="match status" value="2"/>
</dbReference>
<dbReference type="InterPro" id="IPR011990">
    <property type="entry name" value="TPR-like_helical_dom_sf"/>
</dbReference>
<dbReference type="PROSITE" id="PS51257">
    <property type="entry name" value="PROKAR_LIPOPROTEIN"/>
    <property type="match status" value="1"/>
</dbReference>
<reference evidence="1 2" key="1">
    <citation type="submission" date="2012-09" db="EMBL/GenBank/DDBJ databases">
        <title>Genome Sequence of alkane-degrading Bacterium Alcanivorax sp. 521-1.</title>
        <authorList>
            <person name="Lai Q."/>
            <person name="Shao Z."/>
        </authorList>
    </citation>
    <scope>NUCLEOTIDE SEQUENCE [LARGE SCALE GENOMIC DNA]</scope>
    <source>
        <strain evidence="1 2">521-1</strain>
    </source>
</reference>